<evidence type="ECO:0000313" key="3">
    <source>
        <dbReference type="EMBL" id="NZA38970.1"/>
    </source>
</evidence>
<organism evidence="3 4">
    <name type="scientific">Eubacterium callanderi</name>
    <dbReference type="NCBI Taxonomy" id="53442"/>
    <lineage>
        <taxon>Bacteria</taxon>
        <taxon>Bacillati</taxon>
        <taxon>Bacillota</taxon>
        <taxon>Clostridia</taxon>
        <taxon>Eubacteriales</taxon>
        <taxon>Eubacteriaceae</taxon>
        <taxon>Eubacterium</taxon>
    </lineage>
</organism>
<feature type="signal peptide" evidence="1">
    <location>
        <begin position="1"/>
        <end position="22"/>
    </location>
</feature>
<dbReference type="InterPro" id="IPR000914">
    <property type="entry name" value="SBP_5_dom"/>
</dbReference>
<dbReference type="RefSeq" id="WP_090410608.1">
    <property type="nucleotide sequence ID" value="NZ_CABJAI010000001.1"/>
</dbReference>
<feature type="domain" description="Solute-binding protein family 5" evidence="2">
    <location>
        <begin position="91"/>
        <end position="440"/>
    </location>
</feature>
<protein>
    <submittedName>
        <fullName evidence="3">ABC transporter substrate-binding protein</fullName>
    </submittedName>
</protein>
<comment type="caution">
    <text evidence="3">The sequence shown here is derived from an EMBL/GenBank/DDBJ whole genome shotgun (WGS) entry which is preliminary data.</text>
</comment>
<dbReference type="PANTHER" id="PTHR30290">
    <property type="entry name" value="PERIPLASMIC BINDING COMPONENT OF ABC TRANSPORTER"/>
    <property type="match status" value="1"/>
</dbReference>
<dbReference type="InterPro" id="IPR030678">
    <property type="entry name" value="Peptide/Ni-bd"/>
</dbReference>
<dbReference type="CDD" id="cd00995">
    <property type="entry name" value="PBP2_NikA_DppA_OppA_like"/>
    <property type="match status" value="1"/>
</dbReference>
<dbReference type="GO" id="GO:0043190">
    <property type="term" value="C:ATP-binding cassette (ABC) transporter complex"/>
    <property type="evidence" value="ECO:0007669"/>
    <property type="project" value="InterPro"/>
</dbReference>
<keyword evidence="1" id="KW-0732">Signal</keyword>
<dbReference type="SUPFAM" id="SSF53850">
    <property type="entry name" value="Periplasmic binding protein-like II"/>
    <property type="match status" value="1"/>
</dbReference>
<dbReference type="InterPro" id="IPR039424">
    <property type="entry name" value="SBP_5"/>
</dbReference>
<accession>A0A1I5FJC2</accession>
<dbReference type="Gene3D" id="3.10.105.10">
    <property type="entry name" value="Dipeptide-binding Protein, Domain 3"/>
    <property type="match status" value="1"/>
</dbReference>
<gene>
    <name evidence="3" type="ORF">H0N91_12740</name>
</gene>
<dbReference type="GO" id="GO:1904680">
    <property type="term" value="F:peptide transmembrane transporter activity"/>
    <property type="evidence" value="ECO:0007669"/>
    <property type="project" value="TreeGrafter"/>
</dbReference>
<dbReference type="Gene3D" id="3.40.190.10">
    <property type="entry name" value="Periplasmic binding protein-like II"/>
    <property type="match status" value="1"/>
</dbReference>
<dbReference type="PIRSF" id="PIRSF002741">
    <property type="entry name" value="MppA"/>
    <property type="match status" value="1"/>
</dbReference>
<evidence type="ECO:0000259" key="2">
    <source>
        <dbReference type="Pfam" id="PF00496"/>
    </source>
</evidence>
<proteinExistence type="predicted"/>
<dbReference type="AlphaFoldDB" id="A0A1I5FJC2"/>
<feature type="chain" id="PRO_5044058545" evidence="1">
    <location>
        <begin position="23"/>
        <end position="547"/>
    </location>
</feature>
<sequence>MKIKRVIAACLAAVMVVLPLSGCGNSSGEQQGNGSGHVEVLRIGTTYKNDGYSAMNSESAYGRLNYHSFSQLNLWRFDEEGKLTGDGCFFKKWEISDDNRQVTLHFDPLGSLKWHDGEPVTIEDVLFTFDYYKQQNMTWFLKITSVDQIDDTSIRLNFDEDEAFAFMNEATLSYYILPKHIWENVTESKKYTEPNAAVGCGPYKFVSADADAQTSYYEAVSDYPLGEITVDKVELKSFDNQSSLIMAMQSGEIDVMYGYSSSLDTTLLPTIESDPNIDPGESLNSATYQIVFGFNQYPTNDLNFRKAVRYALDYELLAQSIGGGHGQIANEGAVSPACLGYDSSLPENKRDLKKAAELLDQAGFVDKDGDGMRELPDGSPMNVKIALQGSTEIYKRIAEMIQTNLAEAGIRVSVDEQTISNPDYTKQLRTNSAYEIYLGMTTVGIASWTGIASYIADITMTSNQHFGTYADPAYLDAYSGMMKSKNYDEYSAAFKDIQKMNAQEAPGIALAIMKTYFPYRTDKITGWVNYPSRGVINGETWYKAVAK</sequence>
<dbReference type="EMBL" id="JACCKS010000015">
    <property type="protein sequence ID" value="NZA38970.1"/>
    <property type="molecule type" value="Genomic_DNA"/>
</dbReference>
<dbReference type="Proteomes" id="UP000586254">
    <property type="component" value="Unassembled WGS sequence"/>
</dbReference>
<dbReference type="GO" id="GO:0042597">
    <property type="term" value="C:periplasmic space"/>
    <property type="evidence" value="ECO:0007669"/>
    <property type="project" value="UniProtKB-ARBA"/>
</dbReference>
<evidence type="ECO:0000256" key="1">
    <source>
        <dbReference type="SAM" id="SignalP"/>
    </source>
</evidence>
<reference evidence="3 4" key="1">
    <citation type="submission" date="2020-07" db="EMBL/GenBank/DDBJ databases">
        <title>Organ Donor 1.</title>
        <authorList>
            <person name="Marsh A.J."/>
            <person name="Azcarate-Peril M.A."/>
        </authorList>
    </citation>
    <scope>NUCLEOTIDE SEQUENCE [LARGE SCALE GENOMIC DNA]</scope>
    <source>
        <strain evidence="3 4">AMC0717</strain>
    </source>
</reference>
<evidence type="ECO:0000313" key="4">
    <source>
        <dbReference type="Proteomes" id="UP000586254"/>
    </source>
</evidence>
<dbReference type="GO" id="GO:0015833">
    <property type="term" value="P:peptide transport"/>
    <property type="evidence" value="ECO:0007669"/>
    <property type="project" value="TreeGrafter"/>
</dbReference>
<name>A0A1I5FJC2_9FIRM</name>
<dbReference type="Pfam" id="PF00496">
    <property type="entry name" value="SBP_bac_5"/>
    <property type="match status" value="1"/>
</dbReference>